<dbReference type="PANTHER" id="PTHR30069">
    <property type="entry name" value="TONB-DEPENDENT OUTER MEMBRANE RECEPTOR"/>
    <property type="match status" value="1"/>
</dbReference>
<dbReference type="InterPro" id="IPR039426">
    <property type="entry name" value="TonB-dep_rcpt-like"/>
</dbReference>
<proteinExistence type="predicted"/>
<dbReference type="InterPro" id="IPR036942">
    <property type="entry name" value="Beta-barrel_TonB_sf"/>
</dbReference>
<protein>
    <submittedName>
        <fullName evidence="9">Prevent-host-death protein</fullName>
    </submittedName>
</protein>
<dbReference type="Proteomes" id="UP000321291">
    <property type="component" value="Chromosome"/>
</dbReference>
<comment type="subcellular location">
    <subcellularLocation>
        <location evidence="1">Cell outer membrane</location>
        <topology evidence="1">Multi-pass membrane protein</topology>
    </subcellularLocation>
</comment>
<dbReference type="KEGG" id="agi:FSB73_00445"/>
<keyword evidence="7" id="KW-0998">Cell outer membrane</keyword>
<evidence type="ECO:0000313" key="10">
    <source>
        <dbReference type="Proteomes" id="UP000321291"/>
    </source>
</evidence>
<dbReference type="Pfam" id="PF13715">
    <property type="entry name" value="CarbopepD_reg_2"/>
    <property type="match status" value="1"/>
</dbReference>
<dbReference type="Gene3D" id="2.60.40.1120">
    <property type="entry name" value="Carboxypeptidase-like, regulatory domain"/>
    <property type="match status" value="1"/>
</dbReference>
<dbReference type="AlphaFoldDB" id="A0A5B8VIG8"/>
<feature type="chain" id="PRO_5023048846" evidence="8">
    <location>
        <begin position="28"/>
        <end position="784"/>
    </location>
</feature>
<dbReference type="EMBL" id="CP042434">
    <property type="protein sequence ID" value="QEC70406.1"/>
    <property type="molecule type" value="Genomic_DNA"/>
</dbReference>
<accession>A0A5B8VIG8</accession>
<name>A0A5B8VIG8_9BACT</name>
<evidence type="ECO:0000256" key="7">
    <source>
        <dbReference type="ARBA" id="ARBA00023237"/>
    </source>
</evidence>
<reference evidence="9 10" key="1">
    <citation type="journal article" date="2017" name="Int. J. Syst. Evol. Microbiol.">
        <title>Arachidicoccus ginsenosidivorans sp. nov., with ginsenoside-converting activity isolated from ginseng cultivating soil.</title>
        <authorList>
            <person name="Siddiqi M.Z."/>
            <person name="Aslam Z."/>
            <person name="Im W.T."/>
        </authorList>
    </citation>
    <scope>NUCLEOTIDE SEQUENCE [LARGE SCALE GENOMIC DNA]</scope>
    <source>
        <strain evidence="9 10">Gsoil 809</strain>
    </source>
</reference>
<keyword evidence="10" id="KW-1185">Reference proteome</keyword>
<keyword evidence="6" id="KW-0472">Membrane</keyword>
<dbReference type="SUPFAM" id="SSF49464">
    <property type="entry name" value="Carboxypeptidase regulatory domain-like"/>
    <property type="match status" value="1"/>
</dbReference>
<keyword evidence="5 8" id="KW-0732">Signal</keyword>
<evidence type="ECO:0000256" key="4">
    <source>
        <dbReference type="ARBA" id="ARBA00022692"/>
    </source>
</evidence>
<evidence type="ECO:0000256" key="5">
    <source>
        <dbReference type="ARBA" id="ARBA00022729"/>
    </source>
</evidence>
<dbReference type="Gene3D" id="2.40.170.20">
    <property type="entry name" value="TonB-dependent receptor, beta-barrel domain"/>
    <property type="match status" value="1"/>
</dbReference>
<evidence type="ECO:0000256" key="8">
    <source>
        <dbReference type="SAM" id="SignalP"/>
    </source>
</evidence>
<evidence type="ECO:0000256" key="3">
    <source>
        <dbReference type="ARBA" id="ARBA00022452"/>
    </source>
</evidence>
<dbReference type="OrthoDB" id="9804995at2"/>
<organism evidence="9 10">
    <name type="scientific">Arachidicoccus ginsenosidivorans</name>
    <dbReference type="NCBI Taxonomy" id="496057"/>
    <lineage>
        <taxon>Bacteria</taxon>
        <taxon>Pseudomonadati</taxon>
        <taxon>Bacteroidota</taxon>
        <taxon>Chitinophagia</taxon>
        <taxon>Chitinophagales</taxon>
        <taxon>Chitinophagaceae</taxon>
        <taxon>Arachidicoccus</taxon>
    </lineage>
</organism>
<sequence>MIKCNLTFKIRPLICLLLLIWAYQTKSSGQTITQNISGTFQDGATGKPIPGATITIQGASIGMVADSMGHFLIKHIPVGRYNILCSAVGYESIILENIIVSSVKQPELSVVLNEKVGQLDDIVIQTSSRSGAGDNMAISSSSQLTPEQASRFAGGFDDPARLVASFAGVSSSVSSNGIVVRGNSPNSLQWKMEGIEIPNPNHFADLDGFGGGALTALSSRLLSSADFLTGAFPAPYNNALSGVFDVHMRTGSNKQRVSMVGLGLIGLDLSSEGPFKKSGNSSYLFNYRYSTLGLIGPIIGNNAGVNFQDLSFKLNFPSRKAGTFSLWGIGLLDHSGDKPKKDRNKWEYQDDQEKTDVKQYMGTLGLTHEMPFSNKFILKTTLAATSSGIHLKSDSLDKQNVFIPEDRIKNCYTNFVLSSSLRTKFNARHTNQTGFTITQMEYNLLMRTQPVLNAPLKTIADAKGSSTLLSAYTQSTLNLANRWTMNAGVNGQVFMLNHQYTIEPRLAFKYSVDDRQFFTLAYGLHSRLDRISNYFVKGGLNNDLVNKSLDFTKAHHFVLGFDKSLSAALHFKLEAYYQYLFDVPVIKDSSFSLINLEDDWFFDAPLQNTGKGKNYGVDLTLEKNMTRGFYWMFTSSVFKSKYMGGDNTWRDTRYDRNYVFNLLAGKEWQLGKYKQKSLGVNGRISYQGGDHYSPLDMAASLSQREAVFNEHEAFTRQYDPALTTHLTINYKINRKKSTHEISLKIINANGYREHFGFAYNYLNQKIEDYREALVIPNLSYTITF</sequence>
<evidence type="ECO:0000313" key="9">
    <source>
        <dbReference type="EMBL" id="QEC70406.1"/>
    </source>
</evidence>
<evidence type="ECO:0000256" key="2">
    <source>
        <dbReference type="ARBA" id="ARBA00022448"/>
    </source>
</evidence>
<evidence type="ECO:0000256" key="6">
    <source>
        <dbReference type="ARBA" id="ARBA00023136"/>
    </source>
</evidence>
<dbReference type="GO" id="GO:0015344">
    <property type="term" value="F:siderophore uptake transmembrane transporter activity"/>
    <property type="evidence" value="ECO:0007669"/>
    <property type="project" value="TreeGrafter"/>
</dbReference>
<dbReference type="PANTHER" id="PTHR30069:SF29">
    <property type="entry name" value="HEMOGLOBIN AND HEMOGLOBIN-HAPTOGLOBIN-BINDING PROTEIN 1-RELATED"/>
    <property type="match status" value="1"/>
</dbReference>
<dbReference type="InterPro" id="IPR008969">
    <property type="entry name" value="CarboxyPept-like_regulatory"/>
</dbReference>
<dbReference type="RefSeq" id="WP_146779670.1">
    <property type="nucleotide sequence ID" value="NZ_CP042434.1"/>
</dbReference>
<dbReference type="GO" id="GO:0009279">
    <property type="term" value="C:cell outer membrane"/>
    <property type="evidence" value="ECO:0007669"/>
    <property type="project" value="UniProtKB-SubCell"/>
</dbReference>
<evidence type="ECO:0000256" key="1">
    <source>
        <dbReference type="ARBA" id="ARBA00004571"/>
    </source>
</evidence>
<feature type="signal peptide" evidence="8">
    <location>
        <begin position="1"/>
        <end position="27"/>
    </location>
</feature>
<dbReference type="GO" id="GO:0044718">
    <property type="term" value="P:siderophore transmembrane transport"/>
    <property type="evidence" value="ECO:0007669"/>
    <property type="project" value="TreeGrafter"/>
</dbReference>
<keyword evidence="4" id="KW-0812">Transmembrane</keyword>
<gene>
    <name evidence="9" type="ORF">FSB73_00445</name>
</gene>
<keyword evidence="2" id="KW-0813">Transport</keyword>
<dbReference type="SUPFAM" id="SSF56935">
    <property type="entry name" value="Porins"/>
    <property type="match status" value="1"/>
</dbReference>
<keyword evidence="3" id="KW-1134">Transmembrane beta strand</keyword>